<protein>
    <submittedName>
        <fullName evidence="1">Uncharacterized protein</fullName>
    </submittedName>
</protein>
<name>D7TYM7_VITVI</name>
<proteinExistence type="predicted"/>
<dbReference type="AlphaFoldDB" id="D7TYM7"/>
<dbReference type="PaxDb" id="29760-VIT_00s0160g00120.t01"/>
<dbReference type="EMBL" id="FN596272">
    <property type="protein sequence ID" value="CBI35602.3"/>
    <property type="molecule type" value="Genomic_DNA"/>
</dbReference>
<dbReference type="InParanoid" id="D7TYM7"/>
<evidence type="ECO:0000313" key="2">
    <source>
        <dbReference type="Proteomes" id="UP000009183"/>
    </source>
</evidence>
<gene>
    <name evidence="1" type="ORF">VIT_00s0160g00120</name>
</gene>
<reference evidence="2" key="1">
    <citation type="journal article" date="2007" name="Nature">
        <title>The grapevine genome sequence suggests ancestral hexaploidization in major angiosperm phyla.</title>
        <authorList>
            <consortium name="The French-Italian Public Consortium for Grapevine Genome Characterization."/>
            <person name="Jaillon O."/>
            <person name="Aury J.-M."/>
            <person name="Noel B."/>
            <person name="Policriti A."/>
            <person name="Clepet C."/>
            <person name="Casagrande A."/>
            <person name="Choisne N."/>
            <person name="Aubourg S."/>
            <person name="Vitulo N."/>
            <person name="Jubin C."/>
            <person name="Vezzi A."/>
            <person name="Legeai F."/>
            <person name="Hugueney P."/>
            <person name="Dasilva C."/>
            <person name="Horner D."/>
            <person name="Mica E."/>
            <person name="Jublot D."/>
            <person name="Poulain J."/>
            <person name="Bruyere C."/>
            <person name="Billault A."/>
            <person name="Segurens B."/>
            <person name="Gouyvenoux M."/>
            <person name="Ugarte E."/>
            <person name="Cattonaro F."/>
            <person name="Anthouard V."/>
            <person name="Vico V."/>
            <person name="Del Fabbro C."/>
            <person name="Alaux M."/>
            <person name="Di Gaspero G."/>
            <person name="Dumas V."/>
            <person name="Felice N."/>
            <person name="Paillard S."/>
            <person name="Juman I."/>
            <person name="Moroldo M."/>
            <person name="Scalabrin S."/>
            <person name="Canaguier A."/>
            <person name="Le Clainche I."/>
            <person name="Malacrida G."/>
            <person name="Durand E."/>
            <person name="Pesole G."/>
            <person name="Laucou V."/>
            <person name="Chatelet P."/>
            <person name="Merdinoglu D."/>
            <person name="Delledonne M."/>
            <person name="Pezzotti M."/>
            <person name="Lecharny A."/>
            <person name="Scarpelli C."/>
            <person name="Artiguenave F."/>
            <person name="Pe M.E."/>
            <person name="Valle G."/>
            <person name="Morgante M."/>
            <person name="Caboche M."/>
            <person name="Adam-Blondon A.-F."/>
            <person name="Weissenbach J."/>
            <person name="Quetier F."/>
            <person name="Wincker P."/>
        </authorList>
    </citation>
    <scope>NUCLEOTIDE SEQUENCE [LARGE SCALE GENOMIC DNA]</scope>
    <source>
        <strain evidence="2">cv. Pinot noir / PN40024</strain>
    </source>
</reference>
<dbReference type="Proteomes" id="UP000009183">
    <property type="component" value="Unassembled WGS sequence, unordered"/>
</dbReference>
<evidence type="ECO:0000313" key="1">
    <source>
        <dbReference type="EMBL" id="CBI35602.3"/>
    </source>
</evidence>
<accession>D7TYM7</accession>
<keyword evidence="2" id="KW-1185">Reference proteome</keyword>
<sequence length="68" mass="7928">MAKITLNRAFNYSMSKEAMMIQRITHMSSFQLPPPRLSAKPSSLSHQLWFRSLFSSLTNHKPHRRNGQ</sequence>
<organism evidence="1 2">
    <name type="scientific">Vitis vinifera</name>
    <name type="common">Grape</name>
    <dbReference type="NCBI Taxonomy" id="29760"/>
    <lineage>
        <taxon>Eukaryota</taxon>
        <taxon>Viridiplantae</taxon>
        <taxon>Streptophyta</taxon>
        <taxon>Embryophyta</taxon>
        <taxon>Tracheophyta</taxon>
        <taxon>Spermatophyta</taxon>
        <taxon>Magnoliopsida</taxon>
        <taxon>eudicotyledons</taxon>
        <taxon>Gunneridae</taxon>
        <taxon>Pentapetalae</taxon>
        <taxon>rosids</taxon>
        <taxon>Vitales</taxon>
        <taxon>Vitaceae</taxon>
        <taxon>Viteae</taxon>
        <taxon>Vitis</taxon>
    </lineage>
</organism>
<dbReference type="HOGENOM" id="CLU_2799232_0_0_1"/>